<evidence type="ECO:0000256" key="1">
    <source>
        <dbReference type="SAM" id="MobiDB-lite"/>
    </source>
</evidence>
<dbReference type="EMBL" id="VSDO01000006">
    <property type="protein sequence ID" value="TYA10027.1"/>
    <property type="molecule type" value="Genomic_DNA"/>
</dbReference>
<feature type="compositionally biased region" description="Basic and acidic residues" evidence="1">
    <location>
        <begin position="218"/>
        <end position="235"/>
    </location>
</feature>
<proteinExistence type="predicted"/>
<evidence type="ECO:0000313" key="2">
    <source>
        <dbReference type="EMBL" id="TYA10027.1"/>
    </source>
</evidence>
<accession>A0A5D0CN15</accession>
<gene>
    <name evidence="2" type="ORF">FRY98_25820</name>
</gene>
<dbReference type="OrthoDB" id="71172at2"/>
<comment type="caution">
    <text evidence="2">The sequence shown here is derived from an EMBL/GenBank/DDBJ whole genome shotgun (WGS) entry which is preliminary data.</text>
</comment>
<name>A0A5D0CN15_9BACL</name>
<evidence type="ECO:0000313" key="3">
    <source>
        <dbReference type="Proteomes" id="UP000325218"/>
    </source>
</evidence>
<sequence>MTEREYEWRWLELQRFYVMCAVLDRVPMFSKAVDEVWHEMLMYTRDYQAFSDKYLGRMLHHTPNPAASVPIPGERAWFDFVYVELFGWSPYSERFWGRFFRHPLPREELEAYRNASDPPAQGGRFNAWTYDRLPEAREAIQSVKEALQYRMERVDEELAENVRKPVNFKNSEVLLTSVVFFSMTDPNNFSDYLAQEKAIKKDSSGSSCSGSGCSSGSDDLRDHHSDSGHGTDHHAGSCGSDGGGSSDSGGSSCSSCGGGCSS</sequence>
<feature type="region of interest" description="Disordered" evidence="1">
    <location>
        <begin position="202"/>
        <end position="262"/>
    </location>
</feature>
<reference evidence="2 3" key="1">
    <citation type="submission" date="2019-08" db="EMBL/GenBank/DDBJ databases">
        <title>Genome sequencing of Paenibacillus faecis DSM 23593(T).</title>
        <authorList>
            <person name="Kook J.-K."/>
            <person name="Park S.-N."/>
            <person name="Lim Y.K."/>
        </authorList>
    </citation>
    <scope>NUCLEOTIDE SEQUENCE [LARGE SCALE GENOMIC DNA]</scope>
    <source>
        <strain evidence="2 3">DSM 23593</strain>
    </source>
</reference>
<keyword evidence="3" id="KW-1185">Reference proteome</keyword>
<dbReference type="RefSeq" id="WP_148457598.1">
    <property type="nucleotide sequence ID" value="NZ_VSDO01000006.1"/>
</dbReference>
<feature type="compositionally biased region" description="Low complexity" evidence="1">
    <location>
        <begin position="204"/>
        <end position="217"/>
    </location>
</feature>
<dbReference type="AlphaFoldDB" id="A0A5D0CN15"/>
<protein>
    <submittedName>
        <fullName evidence="2">Uncharacterized protein</fullName>
    </submittedName>
</protein>
<organism evidence="2 3">
    <name type="scientific">Paenibacillus faecis</name>
    <dbReference type="NCBI Taxonomy" id="862114"/>
    <lineage>
        <taxon>Bacteria</taxon>
        <taxon>Bacillati</taxon>
        <taxon>Bacillota</taxon>
        <taxon>Bacilli</taxon>
        <taxon>Bacillales</taxon>
        <taxon>Paenibacillaceae</taxon>
        <taxon>Paenibacillus</taxon>
    </lineage>
</organism>
<dbReference type="Proteomes" id="UP000325218">
    <property type="component" value="Unassembled WGS sequence"/>
</dbReference>